<dbReference type="SUPFAM" id="SSF57196">
    <property type="entry name" value="EGF/Laminin"/>
    <property type="match status" value="2"/>
</dbReference>
<name>A0A2U1Q9E2_ARTAN</name>
<dbReference type="InterPro" id="IPR001881">
    <property type="entry name" value="EGF-like_Ca-bd_dom"/>
</dbReference>
<dbReference type="FunFam" id="2.10.25.10:FF:000038">
    <property type="entry name" value="Fibrillin 2"/>
    <property type="match status" value="2"/>
</dbReference>
<evidence type="ECO:0000256" key="15">
    <source>
        <dbReference type="ARBA" id="ARBA00047558"/>
    </source>
</evidence>
<dbReference type="InterPro" id="IPR011009">
    <property type="entry name" value="Kinase-like_dom_sf"/>
</dbReference>
<dbReference type="InterPro" id="IPR049883">
    <property type="entry name" value="NOTCH1_EGF-like"/>
</dbReference>
<accession>A0A2U1Q9E2</accession>
<dbReference type="FunFam" id="3.30.200.20:FF:000043">
    <property type="entry name" value="Wall-associated receptor kinase 2"/>
    <property type="match status" value="1"/>
</dbReference>
<dbReference type="GO" id="GO:0007166">
    <property type="term" value="P:cell surface receptor signaling pathway"/>
    <property type="evidence" value="ECO:0007669"/>
    <property type="project" value="InterPro"/>
</dbReference>
<keyword evidence="11 19" id="KW-1133">Transmembrane helix</keyword>
<dbReference type="Pfam" id="PF07714">
    <property type="entry name" value="PK_Tyr_Ser-Thr"/>
    <property type="match status" value="1"/>
</dbReference>
<feature type="domain" description="Protein kinase" evidence="21">
    <location>
        <begin position="505"/>
        <end position="669"/>
    </location>
</feature>
<dbReference type="GO" id="GO:0004674">
    <property type="term" value="F:protein serine/threonine kinase activity"/>
    <property type="evidence" value="ECO:0007669"/>
    <property type="project" value="UniProtKB-KW"/>
</dbReference>
<evidence type="ECO:0000256" key="8">
    <source>
        <dbReference type="ARBA" id="ARBA00022741"/>
    </source>
</evidence>
<dbReference type="SMART" id="SM00181">
    <property type="entry name" value="EGF"/>
    <property type="match status" value="3"/>
</dbReference>
<keyword evidence="10 18" id="KW-0067">ATP-binding</keyword>
<feature type="signal peptide" evidence="20">
    <location>
        <begin position="1"/>
        <end position="18"/>
    </location>
</feature>
<dbReference type="SMART" id="SM00179">
    <property type="entry name" value="EGF_CA"/>
    <property type="match status" value="2"/>
</dbReference>
<keyword evidence="13" id="KW-1015">Disulfide bond</keyword>
<feature type="transmembrane region" description="Helical" evidence="19">
    <location>
        <begin position="433"/>
        <end position="452"/>
    </location>
</feature>
<dbReference type="GO" id="GO:0005524">
    <property type="term" value="F:ATP binding"/>
    <property type="evidence" value="ECO:0007669"/>
    <property type="project" value="UniProtKB-UniRule"/>
</dbReference>
<keyword evidence="12 19" id="KW-0472">Membrane</keyword>
<dbReference type="PROSITE" id="PS50026">
    <property type="entry name" value="EGF_3"/>
    <property type="match status" value="3"/>
</dbReference>
<keyword evidence="14" id="KW-0325">Glycoprotein</keyword>
<evidence type="ECO:0000256" key="7">
    <source>
        <dbReference type="ARBA" id="ARBA00022737"/>
    </source>
</evidence>
<dbReference type="PROSITE" id="PS00107">
    <property type="entry name" value="PROTEIN_KINASE_ATP"/>
    <property type="match status" value="1"/>
</dbReference>
<gene>
    <name evidence="23" type="ORF">CTI12_AA058290</name>
</gene>
<dbReference type="STRING" id="35608.A0A2U1Q9E2"/>
<protein>
    <submittedName>
        <fullName evidence="23">Wall-associated receptor kinase 2</fullName>
    </submittedName>
</protein>
<dbReference type="GO" id="GO:0005509">
    <property type="term" value="F:calcium ion binding"/>
    <property type="evidence" value="ECO:0007669"/>
    <property type="project" value="InterPro"/>
</dbReference>
<sequence>MDIFILILYISHLTFSDAATSNNIALPGCSSKCGNLTVAFPFGIVSDSRSCSLNPYFDITCNTSFNPPKAFLPSNLFSLSGSNNVNPLEVVSISDEHVRIKNTIASKCYNQTGGVIQDNRSGLVVRDSCFMLSQLNNFITVGCDEFTLISNVTDYAVGCVTLCSKVEDIPVGLCSGIGCCKMNFPTNTTTYVVNVSTLNFHEDVWEYDKCGYSFVGEQSAFLFQGESDLKDPNFVSRIVETVPVVLDWVIGSRSCNDYKSSSDYHCQENSVCVDIKNEDGGYRCSCKNGYEGNPYLSPGCHDIDECSDPKTNPCDGACTNLPGSYKCSCPRGYKQDRRNTGIYYCQKNSVCLDLGGENGGLRCSCKNGYEGNPYLSPGCHDINECADPNKSRCNGMCTNLPGSFMCSCLHGYDRHGRDCVANDTKSRVLKSSLGAVFGFFSILVGMGWLYFCHSRRKIIKLREKFFLKNGGMLLKQQIDSNEGGSVNQSTQIFTSEELEIATKNFSNDRILGRGGYGTVYKGILRDGTIVAIKKSLVIDESQIEQFINEVVILTQINHRNVVKLLGCCLQSEVPILVYECVSNGTLFHHIHTNGGAAWLSLDRRLRIAVECAGALAYLHSAASKPVIHRDVKSANILLDENLVSKISDFGASRLIPLDQTQVSTLVQGR</sequence>
<dbReference type="CDD" id="cd00054">
    <property type="entry name" value="EGF_CA"/>
    <property type="match status" value="3"/>
</dbReference>
<dbReference type="InterPro" id="IPR018097">
    <property type="entry name" value="EGF_Ca-bd_CS"/>
</dbReference>
<evidence type="ECO:0000256" key="12">
    <source>
        <dbReference type="ARBA" id="ARBA00023136"/>
    </source>
</evidence>
<dbReference type="InterPro" id="IPR001245">
    <property type="entry name" value="Ser-Thr/Tyr_kinase_cat_dom"/>
</dbReference>
<keyword evidence="3 17" id="KW-0245">EGF-like domain</keyword>
<dbReference type="OrthoDB" id="4062651at2759"/>
<dbReference type="PROSITE" id="PS50011">
    <property type="entry name" value="PROTEIN_KINASE_DOM"/>
    <property type="match status" value="1"/>
</dbReference>
<dbReference type="SMART" id="SM00220">
    <property type="entry name" value="S_TKc"/>
    <property type="match status" value="1"/>
</dbReference>
<evidence type="ECO:0000313" key="23">
    <source>
        <dbReference type="EMBL" id="PWA94629.1"/>
    </source>
</evidence>
<evidence type="ECO:0000256" key="16">
    <source>
        <dbReference type="ARBA" id="ARBA00047951"/>
    </source>
</evidence>
<proteinExistence type="predicted"/>
<feature type="domain" description="EGF-like" evidence="22">
    <location>
        <begin position="381"/>
        <end position="420"/>
    </location>
</feature>
<dbReference type="SUPFAM" id="SSF56112">
    <property type="entry name" value="Protein kinase-like (PK-like)"/>
    <property type="match status" value="1"/>
</dbReference>
<evidence type="ECO:0000256" key="20">
    <source>
        <dbReference type="SAM" id="SignalP"/>
    </source>
</evidence>
<dbReference type="GO" id="GO:0030247">
    <property type="term" value="F:polysaccharide binding"/>
    <property type="evidence" value="ECO:0007669"/>
    <property type="project" value="InterPro"/>
</dbReference>
<evidence type="ECO:0000256" key="9">
    <source>
        <dbReference type="ARBA" id="ARBA00022777"/>
    </source>
</evidence>
<organism evidence="23 24">
    <name type="scientific">Artemisia annua</name>
    <name type="common">Sweet wormwood</name>
    <dbReference type="NCBI Taxonomy" id="35608"/>
    <lineage>
        <taxon>Eukaryota</taxon>
        <taxon>Viridiplantae</taxon>
        <taxon>Streptophyta</taxon>
        <taxon>Embryophyta</taxon>
        <taxon>Tracheophyta</taxon>
        <taxon>Spermatophyta</taxon>
        <taxon>Magnoliopsida</taxon>
        <taxon>eudicotyledons</taxon>
        <taxon>Gunneridae</taxon>
        <taxon>Pentapetalae</taxon>
        <taxon>asterids</taxon>
        <taxon>campanulids</taxon>
        <taxon>Asterales</taxon>
        <taxon>Asteraceae</taxon>
        <taxon>Asteroideae</taxon>
        <taxon>Anthemideae</taxon>
        <taxon>Artemisiinae</taxon>
        <taxon>Artemisia</taxon>
    </lineage>
</organism>
<evidence type="ECO:0000256" key="6">
    <source>
        <dbReference type="ARBA" id="ARBA00022729"/>
    </source>
</evidence>
<dbReference type="InterPro" id="IPR000742">
    <property type="entry name" value="EGF"/>
</dbReference>
<dbReference type="Pfam" id="PF13947">
    <property type="entry name" value="GUB_WAK_bind"/>
    <property type="match status" value="1"/>
</dbReference>
<keyword evidence="2" id="KW-0723">Serine/threonine-protein kinase</keyword>
<dbReference type="GO" id="GO:0005886">
    <property type="term" value="C:plasma membrane"/>
    <property type="evidence" value="ECO:0007669"/>
    <property type="project" value="TreeGrafter"/>
</dbReference>
<evidence type="ECO:0000259" key="21">
    <source>
        <dbReference type="PROSITE" id="PS50011"/>
    </source>
</evidence>
<evidence type="ECO:0000256" key="5">
    <source>
        <dbReference type="ARBA" id="ARBA00022692"/>
    </source>
</evidence>
<comment type="subcellular location">
    <subcellularLocation>
        <location evidence="1">Membrane</location>
        <topology evidence="1">Single-pass type I membrane protein</topology>
    </subcellularLocation>
</comment>
<keyword evidence="9 23" id="KW-0418">Kinase</keyword>
<feature type="domain" description="EGF-like" evidence="22">
    <location>
        <begin position="302"/>
        <end position="339"/>
    </location>
</feature>
<keyword evidence="6 20" id="KW-0732">Signal</keyword>
<dbReference type="Proteomes" id="UP000245207">
    <property type="component" value="Unassembled WGS sequence"/>
</dbReference>
<keyword evidence="8 18" id="KW-0547">Nucleotide-binding</keyword>
<evidence type="ECO:0000256" key="14">
    <source>
        <dbReference type="ARBA" id="ARBA00023180"/>
    </source>
</evidence>
<evidence type="ECO:0000256" key="4">
    <source>
        <dbReference type="ARBA" id="ARBA00022679"/>
    </source>
</evidence>
<dbReference type="InterPro" id="IPR008271">
    <property type="entry name" value="Ser/Thr_kinase_AS"/>
</dbReference>
<dbReference type="PANTHER" id="PTHR27005:SF530">
    <property type="entry name" value="PROTEIN KINASE DOMAIN-CONTAINING PROTEIN"/>
    <property type="match status" value="1"/>
</dbReference>
<dbReference type="InterPro" id="IPR017441">
    <property type="entry name" value="Protein_kinase_ATP_BS"/>
</dbReference>
<comment type="catalytic activity">
    <reaction evidence="16">
        <text>L-threonyl-[protein] + ATP = O-phospho-L-threonyl-[protein] + ADP + H(+)</text>
        <dbReference type="Rhea" id="RHEA:46608"/>
        <dbReference type="Rhea" id="RHEA-COMP:11060"/>
        <dbReference type="Rhea" id="RHEA-COMP:11605"/>
        <dbReference type="ChEBI" id="CHEBI:15378"/>
        <dbReference type="ChEBI" id="CHEBI:30013"/>
        <dbReference type="ChEBI" id="CHEBI:30616"/>
        <dbReference type="ChEBI" id="CHEBI:61977"/>
        <dbReference type="ChEBI" id="CHEBI:456216"/>
    </reaction>
</comment>
<dbReference type="Pfam" id="PF07645">
    <property type="entry name" value="EGF_CA"/>
    <property type="match status" value="3"/>
</dbReference>
<evidence type="ECO:0000256" key="18">
    <source>
        <dbReference type="PROSITE-ProRule" id="PRU10141"/>
    </source>
</evidence>
<comment type="caution">
    <text evidence="23">The sequence shown here is derived from an EMBL/GenBank/DDBJ whole genome shotgun (WGS) entry which is preliminary data.</text>
</comment>
<dbReference type="InterPro" id="IPR000152">
    <property type="entry name" value="EGF-type_Asp/Asn_hydroxyl_site"/>
</dbReference>
<evidence type="ECO:0000256" key="19">
    <source>
        <dbReference type="SAM" id="Phobius"/>
    </source>
</evidence>
<dbReference type="PROSITE" id="PS00108">
    <property type="entry name" value="PROTEIN_KINASE_ST"/>
    <property type="match status" value="1"/>
</dbReference>
<dbReference type="Gene3D" id="3.30.200.20">
    <property type="entry name" value="Phosphorylase Kinase, domain 1"/>
    <property type="match status" value="1"/>
</dbReference>
<feature type="domain" description="EGF-like" evidence="22">
    <location>
        <begin position="257"/>
        <end position="301"/>
    </location>
</feature>
<dbReference type="EMBL" id="PKPP01000300">
    <property type="protein sequence ID" value="PWA94629.1"/>
    <property type="molecule type" value="Genomic_DNA"/>
</dbReference>
<dbReference type="InterPro" id="IPR025287">
    <property type="entry name" value="WAK_GUB"/>
</dbReference>
<reference evidence="23 24" key="1">
    <citation type="journal article" date="2018" name="Mol. Plant">
        <title>The genome of Artemisia annua provides insight into the evolution of Asteraceae family and artemisinin biosynthesis.</title>
        <authorList>
            <person name="Shen Q."/>
            <person name="Zhang L."/>
            <person name="Liao Z."/>
            <person name="Wang S."/>
            <person name="Yan T."/>
            <person name="Shi P."/>
            <person name="Liu M."/>
            <person name="Fu X."/>
            <person name="Pan Q."/>
            <person name="Wang Y."/>
            <person name="Lv Z."/>
            <person name="Lu X."/>
            <person name="Zhang F."/>
            <person name="Jiang W."/>
            <person name="Ma Y."/>
            <person name="Chen M."/>
            <person name="Hao X."/>
            <person name="Li L."/>
            <person name="Tang Y."/>
            <person name="Lv G."/>
            <person name="Zhou Y."/>
            <person name="Sun X."/>
            <person name="Brodelius P.E."/>
            <person name="Rose J.K.C."/>
            <person name="Tang K."/>
        </authorList>
    </citation>
    <scope>NUCLEOTIDE SEQUENCE [LARGE SCALE GENOMIC DNA]</scope>
    <source>
        <strain evidence="24">cv. Huhao1</strain>
        <tissue evidence="23">Leaf</tissue>
    </source>
</reference>
<dbReference type="InterPro" id="IPR045274">
    <property type="entry name" value="WAK-like"/>
</dbReference>
<dbReference type="Gene3D" id="2.10.25.10">
    <property type="entry name" value="Laminin"/>
    <property type="match status" value="3"/>
</dbReference>
<comment type="caution">
    <text evidence="17">Lacks conserved residue(s) required for the propagation of feature annotation.</text>
</comment>
<evidence type="ECO:0000256" key="17">
    <source>
        <dbReference type="PROSITE-ProRule" id="PRU00076"/>
    </source>
</evidence>
<keyword evidence="7" id="KW-0677">Repeat</keyword>
<dbReference type="InterPro" id="IPR000719">
    <property type="entry name" value="Prot_kinase_dom"/>
</dbReference>
<dbReference type="PANTHER" id="PTHR27005">
    <property type="entry name" value="WALL-ASSOCIATED RECEPTOR KINASE-LIKE 21"/>
    <property type="match status" value="1"/>
</dbReference>
<evidence type="ECO:0000256" key="2">
    <source>
        <dbReference type="ARBA" id="ARBA00022527"/>
    </source>
</evidence>
<evidence type="ECO:0000259" key="22">
    <source>
        <dbReference type="PROSITE" id="PS50026"/>
    </source>
</evidence>
<evidence type="ECO:0000256" key="11">
    <source>
        <dbReference type="ARBA" id="ARBA00022989"/>
    </source>
</evidence>
<dbReference type="PROSITE" id="PS00010">
    <property type="entry name" value="ASX_HYDROXYL"/>
    <property type="match status" value="2"/>
</dbReference>
<evidence type="ECO:0000313" key="24">
    <source>
        <dbReference type="Proteomes" id="UP000245207"/>
    </source>
</evidence>
<evidence type="ECO:0000256" key="1">
    <source>
        <dbReference type="ARBA" id="ARBA00004479"/>
    </source>
</evidence>
<evidence type="ECO:0000256" key="13">
    <source>
        <dbReference type="ARBA" id="ARBA00023157"/>
    </source>
</evidence>
<evidence type="ECO:0000256" key="10">
    <source>
        <dbReference type="ARBA" id="ARBA00022840"/>
    </source>
</evidence>
<keyword evidence="24" id="KW-1185">Reference proteome</keyword>
<dbReference type="PROSITE" id="PS01187">
    <property type="entry name" value="EGF_CA"/>
    <property type="match status" value="2"/>
</dbReference>
<comment type="catalytic activity">
    <reaction evidence="15">
        <text>L-seryl-[protein] + ATP = O-phospho-L-seryl-[protein] + ADP + H(+)</text>
        <dbReference type="Rhea" id="RHEA:17989"/>
        <dbReference type="Rhea" id="RHEA-COMP:9863"/>
        <dbReference type="Rhea" id="RHEA-COMP:11604"/>
        <dbReference type="ChEBI" id="CHEBI:15378"/>
        <dbReference type="ChEBI" id="CHEBI:29999"/>
        <dbReference type="ChEBI" id="CHEBI:30616"/>
        <dbReference type="ChEBI" id="CHEBI:83421"/>
        <dbReference type="ChEBI" id="CHEBI:456216"/>
    </reaction>
</comment>
<dbReference type="Gene3D" id="1.10.510.10">
    <property type="entry name" value="Transferase(Phosphotransferase) domain 1"/>
    <property type="match status" value="1"/>
</dbReference>
<keyword evidence="4" id="KW-0808">Transferase</keyword>
<feature type="binding site" evidence="18">
    <location>
        <position position="534"/>
    </location>
    <ligand>
        <name>ATP</name>
        <dbReference type="ChEBI" id="CHEBI:30616"/>
    </ligand>
</feature>
<dbReference type="PROSITE" id="PS01186">
    <property type="entry name" value="EGF_2"/>
    <property type="match status" value="1"/>
</dbReference>
<keyword evidence="23" id="KW-0675">Receptor</keyword>
<feature type="chain" id="PRO_5015545669" evidence="20">
    <location>
        <begin position="19"/>
        <end position="669"/>
    </location>
</feature>
<keyword evidence="5 19" id="KW-0812">Transmembrane</keyword>
<dbReference type="AlphaFoldDB" id="A0A2U1Q9E2"/>
<evidence type="ECO:0000256" key="3">
    <source>
        <dbReference type="ARBA" id="ARBA00022536"/>
    </source>
</evidence>